<comment type="caution">
    <text evidence="1">The sequence shown here is derived from an EMBL/GenBank/DDBJ whole genome shotgun (WGS) entry which is preliminary data.</text>
</comment>
<reference evidence="1" key="2">
    <citation type="journal article" date="2024" name="Plant">
        <title>Genomic evolution and insights into agronomic trait innovations of Sesamum species.</title>
        <authorList>
            <person name="Miao H."/>
            <person name="Wang L."/>
            <person name="Qu L."/>
            <person name="Liu H."/>
            <person name="Sun Y."/>
            <person name="Le M."/>
            <person name="Wang Q."/>
            <person name="Wei S."/>
            <person name="Zheng Y."/>
            <person name="Lin W."/>
            <person name="Duan Y."/>
            <person name="Cao H."/>
            <person name="Xiong S."/>
            <person name="Wang X."/>
            <person name="Wei L."/>
            <person name="Li C."/>
            <person name="Ma Q."/>
            <person name="Ju M."/>
            <person name="Zhao R."/>
            <person name="Li G."/>
            <person name="Mu C."/>
            <person name="Tian Q."/>
            <person name="Mei H."/>
            <person name="Zhang T."/>
            <person name="Gao T."/>
            <person name="Zhang H."/>
        </authorList>
    </citation>
    <scope>NUCLEOTIDE SEQUENCE</scope>
    <source>
        <strain evidence="1">K16</strain>
    </source>
</reference>
<dbReference type="Proteomes" id="UP001289374">
    <property type="component" value="Unassembled WGS sequence"/>
</dbReference>
<evidence type="ECO:0000313" key="1">
    <source>
        <dbReference type="EMBL" id="KAK4409110.1"/>
    </source>
</evidence>
<protein>
    <submittedName>
        <fullName evidence="1">Uncharacterized protein</fullName>
    </submittedName>
</protein>
<proteinExistence type="predicted"/>
<organism evidence="1 2">
    <name type="scientific">Sesamum angolense</name>
    <dbReference type="NCBI Taxonomy" id="2727404"/>
    <lineage>
        <taxon>Eukaryota</taxon>
        <taxon>Viridiplantae</taxon>
        <taxon>Streptophyta</taxon>
        <taxon>Embryophyta</taxon>
        <taxon>Tracheophyta</taxon>
        <taxon>Spermatophyta</taxon>
        <taxon>Magnoliopsida</taxon>
        <taxon>eudicotyledons</taxon>
        <taxon>Gunneridae</taxon>
        <taxon>Pentapetalae</taxon>
        <taxon>asterids</taxon>
        <taxon>lamiids</taxon>
        <taxon>Lamiales</taxon>
        <taxon>Pedaliaceae</taxon>
        <taxon>Sesamum</taxon>
    </lineage>
</organism>
<evidence type="ECO:0000313" key="2">
    <source>
        <dbReference type="Proteomes" id="UP001289374"/>
    </source>
</evidence>
<reference evidence="1" key="1">
    <citation type="submission" date="2020-06" db="EMBL/GenBank/DDBJ databases">
        <authorList>
            <person name="Li T."/>
            <person name="Hu X."/>
            <person name="Zhang T."/>
            <person name="Song X."/>
            <person name="Zhang H."/>
            <person name="Dai N."/>
            <person name="Sheng W."/>
            <person name="Hou X."/>
            <person name="Wei L."/>
        </authorList>
    </citation>
    <scope>NUCLEOTIDE SEQUENCE</scope>
    <source>
        <strain evidence="1">K16</strain>
        <tissue evidence="1">Leaf</tissue>
    </source>
</reference>
<gene>
    <name evidence="1" type="ORF">Sango_0492000</name>
</gene>
<dbReference type="AlphaFoldDB" id="A0AAE1XC61"/>
<dbReference type="EMBL" id="JACGWL010000002">
    <property type="protein sequence ID" value="KAK4409110.1"/>
    <property type="molecule type" value="Genomic_DNA"/>
</dbReference>
<keyword evidence="2" id="KW-1185">Reference proteome</keyword>
<accession>A0AAE1XC61</accession>
<name>A0AAE1XC61_9LAMI</name>
<sequence>MCSDTSTPEDFVSGLMKITPNVYSDADYWLLTDTDVNYHNLCLEIVLLLTVLAPFLKLSKPLLQVYEVNVPPNSI</sequence>